<comment type="caution">
    <text evidence="1">The sequence shown here is derived from an EMBL/GenBank/DDBJ whole genome shotgun (WGS) entry which is preliminary data.</text>
</comment>
<proteinExistence type="predicted"/>
<gene>
    <name evidence="1" type="ORF">BpHYR1_042341</name>
</gene>
<dbReference type="EMBL" id="REGN01000748">
    <property type="protein sequence ID" value="RNA39475.1"/>
    <property type="molecule type" value="Genomic_DNA"/>
</dbReference>
<sequence length="102" mass="12011">MGTFATTFQDKINLIEGNKFRSLRQKILQNQNFTIPIPDSKDVNQNQGLFAEKKYSPKQNFDKIRTKIFRLPLKKPSLISHWPSFLKSFRPNLSVLFYFDSL</sequence>
<accession>A0A3M7SUV5</accession>
<evidence type="ECO:0000313" key="1">
    <source>
        <dbReference type="EMBL" id="RNA39475.1"/>
    </source>
</evidence>
<evidence type="ECO:0000313" key="2">
    <source>
        <dbReference type="Proteomes" id="UP000276133"/>
    </source>
</evidence>
<keyword evidence="2" id="KW-1185">Reference proteome</keyword>
<reference evidence="1 2" key="1">
    <citation type="journal article" date="2018" name="Sci. Rep.">
        <title>Genomic signatures of local adaptation to the degree of environmental predictability in rotifers.</title>
        <authorList>
            <person name="Franch-Gras L."/>
            <person name="Hahn C."/>
            <person name="Garcia-Roger E.M."/>
            <person name="Carmona M.J."/>
            <person name="Serra M."/>
            <person name="Gomez A."/>
        </authorList>
    </citation>
    <scope>NUCLEOTIDE SEQUENCE [LARGE SCALE GENOMIC DNA]</scope>
    <source>
        <strain evidence="1">HYR1</strain>
    </source>
</reference>
<protein>
    <submittedName>
        <fullName evidence="1">Uncharacterized protein</fullName>
    </submittedName>
</protein>
<dbReference type="AlphaFoldDB" id="A0A3M7SUV5"/>
<organism evidence="1 2">
    <name type="scientific">Brachionus plicatilis</name>
    <name type="common">Marine rotifer</name>
    <name type="synonym">Brachionus muelleri</name>
    <dbReference type="NCBI Taxonomy" id="10195"/>
    <lineage>
        <taxon>Eukaryota</taxon>
        <taxon>Metazoa</taxon>
        <taxon>Spiralia</taxon>
        <taxon>Gnathifera</taxon>
        <taxon>Rotifera</taxon>
        <taxon>Eurotatoria</taxon>
        <taxon>Monogononta</taxon>
        <taxon>Pseudotrocha</taxon>
        <taxon>Ploima</taxon>
        <taxon>Brachionidae</taxon>
        <taxon>Brachionus</taxon>
    </lineage>
</organism>
<dbReference type="Proteomes" id="UP000276133">
    <property type="component" value="Unassembled WGS sequence"/>
</dbReference>
<name>A0A3M7SUV5_BRAPC</name>